<gene>
    <name evidence="5" type="ORF">BN873_240071</name>
</gene>
<evidence type="ECO:0000256" key="1">
    <source>
        <dbReference type="ARBA" id="ARBA00009477"/>
    </source>
</evidence>
<comment type="caution">
    <text evidence="5">The sequence shown here is derived from an EMBL/GenBank/DDBJ whole genome shotgun (WGS) entry which is preliminary data.</text>
</comment>
<dbReference type="NCBIfam" id="TIGR01730">
    <property type="entry name" value="RND_mfp"/>
    <property type="match status" value="1"/>
</dbReference>
<dbReference type="SUPFAM" id="SSF111369">
    <property type="entry name" value="HlyD-like secretion proteins"/>
    <property type="match status" value="1"/>
</dbReference>
<feature type="domain" description="CusB-like beta-barrel" evidence="3">
    <location>
        <begin position="234"/>
        <end position="298"/>
    </location>
</feature>
<reference evidence="5" key="1">
    <citation type="submission" date="2013-07" db="EMBL/GenBank/DDBJ databases">
        <authorList>
            <person name="McIlroy S."/>
        </authorList>
    </citation>
    <scope>NUCLEOTIDE SEQUENCE [LARGE SCALE GENOMIC DNA]</scope>
    <source>
        <strain evidence="5">Run_A_D11</strain>
    </source>
</reference>
<accession>W6MCP8</accession>
<dbReference type="PANTHER" id="PTHR30469:SF15">
    <property type="entry name" value="HLYD FAMILY OF SECRETION PROTEINS"/>
    <property type="match status" value="1"/>
</dbReference>
<dbReference type="InterPro" id="IPR006143">
    <property type="entry name" value="RND_pump_MFP"/>
</dbReference>
<dbReference type="STRING" id="1400863.BN873_240071"/>
<dbReference type="Pfam" id="PF25967">
    <property type="entry name" value="RND-MFP_C"/>
    <property type="match status" value="1"/>
</dbReference>
<dbReference type="Gene3D" id="2.40.50.100">
    <property type="match status" value="1"/>
</dbReference>
<dbReference type="PANTHER" id="PTHR30469">
    <property type="entry name" value="MULTIDRUG RESISTANCE PROTEIN MDTA"/>
    <property type="match status" value="1"/>
</dbReference>
<reference evidence="5" key="2">
    <citation type="submission" date="2014-03" db="EMBL/GenBank/DDBJ databases">
        <title>Candidatus Competibacter-lineage genomes retrieved from metagenomes reveal functional metabolic diversity.</title>
        <authorList>
            <person name="McIlroy S.J."/>
            <person name="Albertsen M."/>
            <person name="Andresen E.K."/>
            <person name="Saunders A.M."/>
            <person name="Kristiansen R."/>
            <person name="Stokholm-Bjerregaard M."/>
            <person name="Nielsen K.L."/>
            <person name="Nielsen P.H."/>
        </authorList>
    </citation>
    <scope>NUCLEOTIDE SEQUENCE</scope>
    <source>
        <strain evidence="5">Run_A_D11</strain>
    </source>
</reference>
<proteinExistence type="inferred from homology"/>
<dbReference type="GO" id="GO:1990281">
    <property type="term" value="C:efflux pump complex"/>
    <property type="evidence" value="ECO:0007669"/>
    <property type="project" value="TreeGrafter"/>
</dbReference>
<dbReference type="EMBL" id="CBTJ020000030">
    <property type="protein sequence ID" value="CDI02123.1"/>
    <property type="molecule type" value="Genomic_DNA"/>
</dbReference>
<evidence type="ECO:0000259" key="3">
    <source>
        <dbReference type="Pfam" id="PF25954"/>
    </source>
</evidence>
<dbReference type="Gene3D" id="1.10.287.470">
    <property type="entry name" value="Helix hairpin bin"/>
    <property type="match status" value="1"/>
</dbReference>
<name>W6MCP8_9GAMM</name>
<keyword evidence="6" id="KW-1185">Reference proteome</keyword>
<dbReference type="InterPro" id="IPR058627">
    <property type="entry name" value="MdtA-like_C"/>
</dbReference>
<dbReference type="GO" id="GO:0015562">
    <property type="term" value="F:efflux transmembrane transporter activity"/>
    <property type="evidence" value="ECO:0007669"/>
    <property type="project" value="TreeGrafter"/>
</dbReference>
<protein>
    <submittedName>
        <fullName evidence="5">Efflux transporter, RND family, MFP subunit</fullName>
    </submittedName>
</protein>
<organism evidence="5 6">
    <name type="scientific">Candidatus Competibacter denitrificans Run_A_D11</name>
    <dbReference type="NCBI Taxonomy" id="1400863"/>
    <lineage>
        <taxon>Bacteria</taxon>
        <taxon>Pseudomonadati</taxon>
        <taxon>Pseudomonadota</taxon>
        <taxon>Gammaproteobacteria</taxon>
        <taxon>Candidatus Competibacteraceae</taxon>
        <taxon>Candidatus Competibacter</taxon>
    </lineage>
</organism>
<dbReference type="AlphaFoldDB" id="W6MCP8"/>
<feature type="domain" description="Multidrug resistance protein MdtA-like C-terminal permuted SH3" evidence="4">
    <location>
        <begin position="307"/>
        <end position="364"/>
    </location>
</feature>
<evidence type="ECO:0000256" key="2">
    <source>
        <dbReference type="SAM" id="MobiDB-lite"/>
    </source>
</evidence>
<evidence type="ECO:0000313" key="6">
    <source>
        <dbReference type="Proteomes" id="UP000035760"/>
    </source>
</evidence>
<dbReference type="Proteomes" id="UP000035760">
    <property type="component" value="Unassembled WGS sequence"/>
</dbReference>
<dbReference type="Gene3D" id="2.40.420.20">
    <property type="match status" value="1"/>
</dbReference>
<sequence length="393" mass="41708">MSALHARRSYWLAVTLLVFSLIAGASWFFSRAASSPPDSTQPVEPVKAAPSAPRPALAITAEKPQARPLAEQLSANGDIAPWREASIGADVNSLRLAEVRVDVGDSVQKGQVLAVFDTDLVEADRAQARAGLAEAEAALIDASGNADRARAIAPSGAMSKQQVNQYLTAEKTAQARVKAAQALVESQDLRLKHTQVLAPDAGVISVRNATVGAVAAPGMELFRLMLRGRLEWRAEVTAADLTQLKIGLRVRVTLPGGSEAQGTLRQLAPTVDPKTRYAIVYVDLPAGSAARAGMFAQGYFDLAQTEALTVPQEAVVMRDGFAYVLIVGADRRVSLKRVQTGRMVENRMEIREGLLPEQTVAVRGAAFLNDGDLVQISAEGSAASSVNTLPVAR</sequence>
<dbReference type="Gene3D" id="2.40.30.170">
    <property type="match status" value="1"/>
</dbReference>
<evidence type="ECO:0000259" key="4">
    <source>
        <dbReference type="Pfam" id="PF25967"/>
    </source>
</evidence>
<evidence type="ECO:0000313" key="5">
    <source>
        <dbReference type="EMBL" id="CDI02123.1"/>
    </source>
</evidence>
<dbReference type="RefSeq" id="WP_048671916.1">
    <property type="nucleotide sequence ID" value="NZ_CBTJ020000030.1"/>
</dbReference>
<dbReference type="OrthoDB" id="7265739at2"/>
<dbReference type="Pfam" id="PF25954">
    <property type="entry name" value="Beta-barrel_RND_2"/>
    <property type="match status" value="1"/>
</dbReference>
<dbReference type="InterPro" id="IPR058792">
    <property type="entry name" value="Beta-barrel_RND_2"/>
</dbReference>
<feature type="region of interest" description="Disordered" evidence="2">
    <location>
        <begin position="34"/>
        <end position="53"/>
    </location>
</feature>
<comment type="similarity">
    <text evidence="1">Belongs to the membrane fusion protein (MFP) (TC 8.A.1) family.</text>
</comment>